<organism evidence="2 3">
    <name type="scientific">Rhododendron griersonianum</name>
    <dbReference type="NCBI Taxonomy" id="479676"/>
    <lineage>
        <taxon>Eukaryota</taxon>
        <taxon>Viridiplantae</taxon>
        <taxon>Streptophyta</taxon>
        <taxon>Embryophyta</taxon>
        <taxon>Tracheophyta</taxon>
        <taxon>Spermatophyta</taxon>
        <taxon>Magnoliopsida</taxon>
        <taxon>eudicotyledons</taxon>
        <taxon>Gunneridae</taxon>
        <taxon>Pentapetalae</taxon>
        <taxon>asterids</taxon>
        <taxon>Ericales</taxon>
        <taxon>Ericaceae</taxon>
        <taxon>Ericoideae</taxon>
        <taxon>Rhodoreae</taxon>
        <taxon>Rhododendron</taxon>
    </lineage>
</organism>
<evidence type="ECO:0000313" key="2">
    <source>
        <dbReference type="EMBL" id="KAG5552809.1"/>
    </source>
</evidence>
<accession>A0AAV6KKM1</accession>
<dbReference type="Proteomes" id="UP000823749">
    <property type="component" value="Chromosome 4"/>
</dbReference>
<dbReference type="EMBL" id="JACTNZ010000004">
    <property type="protein sequence ID" value="KAG5552809.1"/>
    <property type="molecule type" value="Genomic_DNA"/>
</dbReference>
<proteinExistence type="predicted"/>
<feature type="region of interest" description="Disordered" evidence="1">
    <location>
        <begin position="1"/>
        <end position="23"/>
    </location>
</feature>
<evidence type="ECO:0000313" key="3">
    <source>
        <dbReference type="Proteomes" id="UP000823749"/>
    </source>
</evidence>
<keyword evidence="3" id="KW-1185">Reference proteome</keyword>
<comment type="caution">
    <text evidence="2">The sequence shown here is derived from an EMBL/GenBank/DDBJ whole genome shotgun (WGS) entry which is preliminary data.</text>
</comment>
<reference evidence="2" key="1">
    <citation type="submission" date="2020-08" db="EMBL/GenBank/DDBJ databases">
        <title>Plant Genome Project.</title>
        <authorList>
            <person name="Zhang R.-G."/>
        </authorList>
    </citation>
    <scope>NUCLEOTIDE SEQUENCE</scope>
    <source>
        <strain evidence="2">WSP0</strain>
        <tissue evidence="2">Leaf</tissue>
    </source>
</reference>
<name>A0AAV6KKM1_9ERIC</name>
<protein>
    <submittedName>
        <fullName evidence="2">Uncharacterized protein</fullName>
    </submittedName>
</protein>
<gene>
    <name evidence="2" type="ORF">RHGRI_010797</name>
</gene>
<feature type="region of interest" description="Disordered" evidence="1">
    <location>
        <begin position="51"/>
        <end position="115"/>
    </location>
</feature>
<sequence>MKPSPHSQIHRVQLHQSAPRARNRVRLCSLQRPLPDLHPRPPPHLTQIHRRLPRELKGHPLPRPQVVPHPPGHHPRYLRRDSSRSIRRVVVACRPDLARPRQNSQPKSDEATTHQ</sequence>
<dbReference type="AlphaFoldDB" id="A0AAV6KKM1"/>
<evidence type="ECO:0000256" key="1">
    <source>
        <dbReference type="SAM" id="MobiDB-lite"/>
    </source>
</evidence>
<feature type="compositionally biased region" description="Pro residues" evidence="1">
    <location>
        <begin position="61"/>
        <end position="70"/>
    </location>
</feature>